<protein>
    <submittedName>
        <fullName evidence="1">Uncharacterized protein</fullName>
    </submittedName>
</protein>
<sequence length="568" mass="63671">MKIKLPKELRGVRFTLAQPIELNDFDIDLLLPLLFFSILAGGRGRSGMKNDPGAISLYSDKLSQHPAVEGFADPEGRRLLERLVRTALITVGRVGRGHRDEQITSIVPYSLLCYKPGFPEKSSRLRSADLFLYQVLRSYMGSDQALRQFFKEVFGRGVKLGKAGELGGEYDGITEVDTLTRLSLAFLDGFESVKPGLSREKDAHLGACPGLTRELAADLVQYMSAFHAAMPTPAFIHHLLILINLELFIYTLKVVYAVNALIDNPESLPPAMREPLQSSPPVIYVDFTGQPGPSQEMAHACVRRDIEAYQSFLSANLLLRQLHSYVGQLQRNLRRQALIESELGGETSGPLYLQRLLRLRNLPALQADLEAQARQDIDRIFEENRDPEDPESTLATRHLEELLASAESDLEGLVRLLTEGQRDATQNFVRWYWSSGGLTRAEGLLRGQVKYRSSWQYAPTNDLLAVLVQLAAARLSRNEPGQNGEQGGLTPIRLQDFLRFLDERFGLLVDRPPAPFVGAEYTAAAQENLRAMLRRLRQMGIFRDLSDDFTVQRLHPPYAATSVLTSHY</sequence>
<dbReference type="EMBL" id="AP019377">
    <property type="protein sequence ID" value="BBH95967.1"/>
    <property type="molecule type" value="Genomic_DNA"/>
</dbReference>
<dbReference type="InterPro" id="IPR058120">
    <property type="entry name" value="MADS7"/>
</dbReference>
<dbReference type="NCBIfam" id="NF047733">
    <property type="entry name" value="antiphage_MADS7"/>
    <property type="match status" value="1"/>
</dbReference>
<reference evidence="1" key="1">
    <citation type="submission" date="2018-12" db="EMBL/GenBank/DDBJ databases">
        <title>Novel natural products biosynthetic potential of the class Ktedonobacteria.</title>
        <authorList>
            <person name="Zheng Y."/>
            <person name="Saitou A."/>
            <person name="Wang C.M."/>
            <person name="Toyoda A."/>
            <person name="Minakuchi Y."/>
            <person name="Sekiguchi Y."/>
            <person name="Ueda K."/>
            <person name="Takano H."/>
            <person name="Sakai Y."/>
            <person name="Yokota A."/>
            <person name="Yabe S."/>
        </authorList>
    </citation>
    <scope>NUCLEOTIDE SEQUENCE</scope>
    <source>
        <strain evidence="1">A3-2</strain>
    </source>
</reference>
<evidence type="ECO:0000313" key="1">
    <source>
        <dbReference type="EMBL" id="BBH95967.1"/>
    </source>
</evidence>
<dbReference type="AlphaFoldDB" id="A0A455T917"/>
<accession>A0A455T917</accession>
<gene>
    <name evidence="1" type="ORF">KTA_41660</name>
</gene>
<name>A0A455T917_9CHLR</name>
<dbReference type="Pfam" id="PF26611">
    <property type="entry name" value="MAD7"/>
    <property type="match status" value="1"/>
</dbReference>
<proteinExistence type="predicted"/>
<organism evidence="1">
    <name type="scientific">Thermogemmatispora argillosa</name>
    <dbReference type="NCBI Taxonomy" id="2045280"/>
    <lineage>
        <taxon>Bacteria</taxon>
        <taxon>Bacillati</taxon>
        <taxon>Chloroflexota</taxon>
        <taxon>Ktedonobacteria</taxon>
        <taxon>Thermogemmatisporales</taxon>
        <taxon>Thermogemmatisporaceae</taxon>
        <taxon>Thermogemmatispora</taxon>
    </lineage>
</organism>